<name>J4GWV2_9APHY</name>
<dbReference type="Gene3D" id="3.90.1150.10">
    <property type="entry name" value="Aspartate Aminotransferase, domain 1"/>
    <property type="match status" value="1"/>
</dbReference>
<keyword evidence="5" id="KW-1185">Reference proteome</keyword>
<dbReference type="GO" id="GO:0005737">
    <property type="term" value="C:cytoplasm"/>
    <property type="evidence" value="ECO:0007669"/>
    <property type="project" value="InterPro"/>
</dbReference>
<dbReference type="InterPro" id="IPR010111">
    <property type="entry name" value="Kynureninase"/>
</dbReference>
<evidence type="ECO:0000313" key="4">
    <source>
        <dbReference type="EMBL" id="CCM06225.1"/>
    </source>
</evidence>
<keyword evidence="2" id="KW-0378">Hydrolase</keyword>
<sequence>MPPQFARIRGAQGFQQSNPSVLATAALLGALQVFERAGGMGPVRARSVRMTGYLEALLRQSAFWVSAGEGMRPARRVGVAVITPTEPAERGAQLSLLFLPTGRGVMPRVLEGLSAHGVVGDSRKPDVIRLAPCVLYNTWEDVERAVSVLEQVLEQIDSEGLDA</sequence>
<dbReference type="InterPro" id="IPR015421">
    <property type="entry name" value="PyrdxlP-dep_Trfase_major"/>
</dbReference>
<dbReference type="Proteomes" id="UP000006352">
    <property type="component" value="Unassembled WGS sequence"/>
</dbReference>
<dbReference type="EMBL" id="HE797253">
    <property type="protein sequence ID" value="CCM06225.1"/>
    <property type="molecule type" value="Genomic_DNA"/>
</dbReference>
<evidence type="ECO:0008006" key="6">
    <source>
        <dbReference type="Google" id="ProtNLM"/>
    </source>
</evidence>
<dbReference type="Pfam" id="PF22580">
    <property type="entry name" value="KYNU_C"/>
    <property type="match status" value="1"/>
</dbReference>
<dbReference type="InterPro" id="IPR015422">
    <property type="entry name" value="PyrdxlP-dep_Trfase_small"/>
</dbReference>
<dbReference type="GO" id="GO:0030429">
    <property type="term" value="F:kynureninase activity"/>
    <property type="evidence" value="ECO:0007669"/>
    <property type="project" value="InterPro"/>
</dbReference>
<reference evidence="4 5" key="1">
    <citation type="journal article" date="2012" name="Appl. Environ. Microbiol.">
        <title>Short-read sequencing for genomic analysis of the brown rot fungus Fibroporia radiculosa.</title>
        <authorList>
            <person name="Tang J.D."/>
            <person name="Perkins A.D."/>
            <person name="Sonstegard T.S."/>
            <person name="Schroeder S.G."/>
            <person name="Burgess S.C."/>
            <person name="Diehl S.V."/>
        </authorList>
    </citation>
    <scope>NUCLEOTIDE SEQUENCE [LARGE SCALE GENOMIC DNA]</scope>
    <source>
        <strain evidence="4 5">TFFH 294</strain>
    </source>
</reference>
<dbReference type="Gene3D" id="3.40.640.10">
    <property type="entry name" value="Type I PLP-dependent aspartate aminotransferase-like (Major domain)"/>
    <property type="match status" value="1"/>
</dbReference>
<dbReference type="HOGENOM" id="CLU_138050_0_0_1"/>
<accession>J4GWV2</accession>
<dbReference type="GeneID" id="24101125"/>
<dbReference type="PANTHER" id="PTHR14084">
    <property type="entry name" value="KYNURENINASE"/>
    <property type="match status" value="1"/>
</dbReference>
<dbReference type="GO" id="GO:0019441">
    <property type="term" value="P:L-tryptophan catabolic process to kynurenine"/>
    <property type="evidence" value="ECO:0007669"/>
    <property type="project" value="TreeGrafter"/>
</dbReference>
<dbReference type="SUPFAM" id="SSF53383">
    <property type="entry name" value="PLP-dependent transferases"/>
    <property type="match status" value="1"/>
</dbReference>
<keyword evidence="1" id="KW-0662">Pyridine nucleotide biosynthesis</keyword>
<proteinExistence type="predicted"/>
<dbReference type="PANTHER" id="PTHR14084:SF0">
    <property type="entry name" value="KYNURENINASE"/>
    <property type="match status" value="1"/>
</dbReference>
<dbReference type="GO" id="GO:0030170">
    <property type="term" value="F:pyridoxal phosphate binding"/>
    <property type="evidence" value="ECO:0007669"/>
    <property type="project" value="InterPro"/>
</dbReference>
<evidence type="ECO:0000313" key="5">
    <source>
        <dbReference type="Proteomes" id="UP000006352"/>
    </source>
</evidence>
<dbReference type="GO" id="GO:0009435">
    <property type="term" value="P:NAD+ biosynthetic process"/>
    <property type="evidence" value="ECO:0007669"/>
    <property type="project" value="InterPro"/>
</dbReference>
<gene>
    <name evidence="4" type="ORF">FIBRA_08471</name>
</gene>
<evidence type="ECO:0000256" key="1">
    <source>
        <dbReference type="ARBA" id="ARBA00022642"/>
    </source>
</evidence>
<dbReference type="AlphaFoldDB" id="J4GWV2"/>
<dbReference type="STRING" id="599839.J4GWV2"/>
<dbReference type="OrthoDB" id="5978656at2759"/>
<dbReference type="RefSeq" id="XP_012185508.1">
    <property type="nucleotide sequence ID" value="XM_012330118.1"/>
</dbReference>
<keyword evidence="3" id="KW-0663">Pyridoxal phosphate</keyword>
<protein>
    <recommendedName>
        <fullName evidence="6">Aminotransferase class V domain-containing protein</fullName>
    </recommendedName>
</protein>
<dbReference type="GO" id="GO:0043420">
    <property type="term" value="P:anthranilate metabolic process"/>
    <property type="evidence" value="ECO:0007669"/>
    <property type="project" value="TreeGrafter"/>
</dbReference>
<dbReference type="InParanoid" id="J4GWV2"/>
<dbReference type="InterPro" id="IPR015424">
    <property type="entry name" value="PyrdxlP-dep_Trfase"/>
</dbReference>
<organism evidence="4 5">
    <name type="scientific">Fibroporia radiculosa</name>
    <dbReference type="NCBI Taxonomy" id="599839"/>
    <lineage>
        <taxon>Eukaryota</taxon>
        <taxon>Fungi</taxon>
        <taxon>Dikarya</taxon>
        <taxon>Basidiomycota</taxon>
        <taxon>Agaricomycotina</taxon>
        <taxon>Agaricomycetes</taxon>
        <taxon>Polyporales</taxon>
        <taxon>Fibroporiaceae</taxon>
        <taxon>Fibroporia</taxon>
    </lineage>
</organism>
<evidence type="ECO:0000256" key="2">
    <source>
        <dbReference type="ARBA" id="ARBA00022801"/>
    </source>
</evidence>
<evidence type="ECO:0000256" key="3">
    <source>
        <dbReference type="ARBA" id="ARBA00022898"/>
    </source>
</evidence>